<gene>
    <name evidence="6" type="ORF">WQQ_11780</name>
</gene>
<evidence type="ECO:0000256" key="2">
    <source>
        <dbReference type="ARBA" id="ARBA00022487"/>
    </source>
</evidence>
<dbReference type="InterPro" id="IPR029058">
    <property type="entry name" value="AB_hydrolase_fold"/>
</dbReference>
<accession>I8I4C8</accession>
<evidence type="ECO:0000256" key="4">
    <source>
        <dbReference type="PIRSR" id="PIRSR005211-1"/>
    </source>
</evidence>
<dbReference type="GO" id="GO:0034338">
    <property type="term" value="F:short-chain carboxylesterase activity"/>
    <property type="evidence" value="ECO:0007669"/>
    <property type="project" value="TreeGrafter"/>
</dbReference>
<evidence type="ECO:0000256" key="3">
    <source>
        <dbReference type="ARBA" id="ARBA00022801"/>
    </source>
</evidence>
<evidence type="ECO:0000313" key="7">
    <source>
        <dbReference type="Proteomes" id="UP000003704"/>
    </source>
</evidence>
<name>I8I4C8_9GAMM</name>
<dbReference type="InterPro" id="IPR000073">
    <property type="entry name" value="AB_hydrolase_1"/>
</dbReference>
<protein>
    <recommendedName>
        <fullName evidence="5">AB hydrolase-1 domain-containing protein</fullName>
    </recommendedName>
</protein>
<dbReference type="PANTHER" id="PTHR10794">
    <property type="entry name" value="ABHYDROLASE DOMAIN-CONTAINING PROTEIN"/>
    <property type="match status" value="1"/>
</dbReference>
<reference evidence="6 7" key="1">
    <citation type="journal article" date="2012" name="J. Bacteriol.">
        <title>Genome Sequence of n-Alkane-Degrading Hydrocarboniphaga effusa Strain AP103T (ATCC BAA-332T).</title>
        <authorList>
            <person name="Chang H.K."/>
            <person name="Zylstra G.J."/>
            <person name="Chae J.C."/>
        </authorList>
    </citation>
    <scope>NUCLEOTIDE SEQUENCE [LARGE SCALE GENOMIC DNA]</scope>
    <source>
        <strain evidence="6 7">AP103</strain>
    </source>
</reference>
<organism evidence="6 7">
    <name type="scientific">Hydrocarboniphaga effusa AP103</name>
    <dbReference type="NCBI Taxonomy" id="1172194"/>
    <lineage>
        <taxon>Bacteria</taxon>
        <taxon>Pseudomonadati</taxon>
        <taxon>Pseudomonadota</taxon>
        <taxon>Gammaproteobacteria</taxon>
        <taxon>Nevskiales</taxon>
        <taxon>Nevskiaceae</taxon>
        <taxon>Hydrocarboniphaga</taxon>
    </lineage>
</organism>
<dbReference type="PANTHER" id="PTHR10794:SF94">
    <property type="entry name" value="ESTERASE YHET-RELATED"/>
    <property type="match status" value="1"/>
</dbReference>
<evidence type="ECO:0000256" key="1">
    <source>
        <dbReference type="ARBA" id="ARBA00010884"/>
    </source>
</evidence>
<dbReference type="PIRSF" id="PIRSF005211">
    <property type="entry name" value="Ab_hydro_YheT"/>
    <property type="match status" value="1"/>
</dbReference>
<evidence type="ECO:0000259" key="5">
    <source>
        <dbReference type="Pfam" id="PF00561"/>
    </source>
</evidence>
<dbReference type="OrthoDB" id="332676at2"/>
<comment type="caution">
    <text evidence="6">The sequence shown here is derived from an EMBL/GenBank/DDBJ whole genome shotgun (WGS) entry which is preliminary data.</text>
</comment>
<dbReference type="EMBL" id="AKGD01000001">
    <property type="protein sequence ID" value="EIT71041.1"/>
    <property type="molecule type" value="Genomic_DNA"/>
</dbReference>
<comment type="similarity">
    <text evidence="1">Belongs to the AB hydrolase superfamily. AB hydrolase 4 family.</text>
</comment>
<feature type="domain" description="AB hydrolase-1" evidence="5">
    <location>
        <begin position="78"/>
        <end position="312"/>
    </location>
</feature>
<keyword evidence="7" id="KW-1185">Reference proteome</keyword>
<proteinExistence type="inferred from homology"/>
<dbReference type="SUPFAM" id="SSF53474">
    <property type="entry name" value="alpha/beta-Hydrolases"/>
    <property type="match status" value="1"/>
</dbReference>
<dbReference type="InterPro" id="IPR012020">
    <property type="entry name" value="ABHD4"/>
</dbReference>
<keyword evidence="3" id="KW-0378">Hydrolase</keyword>
<dbReference type="Pfam" id="PF00561">
    <property type="entry name" value="Abhydrolase_1"/>
    <property type="match status" value="1"/>
</dbReference>
<dbReference type="InterPro" id="IPR050960">
    <property type="entry name" value="AB_hydrolase_4_sf"/>
</dbReference>
<dbReference type="STRING" id="1172194.WQQ_11780"/>
<dbReference type="PROSITE" id="PS01133">
    <property type="entry name" value="UPF0017"/>
    <property type="match status" value="1"/>
</dbReference>
<feature type="active site" description="Charge relay system" evidence="4">
    <location>
        <position position="154"/>
    </location>
</feature>
<dbReference type="NCBIfam" id="NF008218">
    <property type="entry name" value="PRK10985.1"/>
    <property type="match status" value="1"/>
</dbReference>
<dbReference type="InterPro" id="IPR000952">
    <property type="entry name" value="AB_hydrolase_4_CS"/>
</dbReference>
<dbReference type="Proteomes" id="UP000003704">
    <property type="component" value="Unassembled WGS sequence"/>
</dbReference>
<dbReference type="AlphaFoldDB" id="I8I4C8"/>
<evidence type="ECO:0000313" key="6">
    <source>
        <dbReference type="EMBL" id="EIT71041.1"/>
    </source>
</evidence>
<dbReference type="RefSeq" id="WP_007184133.1">
    <property type="nucleotide sequence ID" value="NZ_AKGD01000001.1"/>
</dbReference>
<dbReference type="GO" id="GO:0047372">
    <property type="term" value="F:monoacylglycerol lipase activity"/>
    <property type="evidence" value="ECO:0007669"/>
    <property type="project" value="TreeGrafter"/>
</dbReference>
<feature type="active site" description="Charge relay system" evidence="4">
    <location>
        <position position="281"/>
    </location>
</feature>
<keyword evidence="2" id="KW-0719">Serine esterase</keyword>
<sequence length="352" mass="38268">MIAADSSFSARAHGLVVASRFKPHPLLPGAHLQTIAPAFIRPRVELAMRIERLETPDDDFVDIGWIGEHNLGGPIATLVHGLGGGFESQYLRGLARLLAAFGWRVALLQLRGGGEQPNKLPRSYHHGDTVDLRWLWHRLRALEPQTPIAAVGWSLGGNLLLRALHEEGAHAPVSLAVAASVPFKLRDCAEHMNRGFARVYQHHLLAGLRQIVRRKLAAGPLPDSVDVRQALSARSFFEFDDAFTAPLNGFRNAIDYYERTSCGAIVHDIRVPTLIVQAEDDPFMSPGCVPAASALAPQVTLEVSASGGHVGFVGLGRRGQLDWWLEQRIAAHLQAALGRAALAEDWLNGVAA</sequence>
<feature type="active site" description="Charge relay system" evidence="4">
    <location>
        <position position="309"/>
    </location>
</feature>
<dbReference type="Gene3D" id="3.40.50.1820">
    <property type="entry name" value="alpha/beta hydrolase"/>
    <property type="match status" value="1"/>
</dbReference>